<name>A0AA40AQY7_9PEZI</name>
<accession>A0AA40AQY7</accession>
<feature type="region of interest" description="Disordered" evidence="1">
    <location>
        <begin position="143"/>
        <end position="166"/>
    </location>
</feature>
<evidence type="ECO:0000313" key="2">
    <source>
        <dbReference type="EMBL" id="KAK0720383.1"/>
    </source>
</evidence>
<organism evidence="2 3">
    <name type="scientific">Lasiosphaeris hirsuta</name>
    <dbReference type="NCBI Taxonomy" id="260670"/>
    <lineage>
        <taxon>Eukaryota</taxon>
        <taxon>Fungi</taxon>
        <taxon>Dikarya</taxon>
        <taxon>Ascomycota</taxon>
        <taxon>Pezizomycotina</taxon>
        <taxon>Sordariomycetes</taxon>
        <taxon>Sordariomycetidae</taxon>
        <taxon>Sordariales</taxon>
        <taxon>Lasiosphaeriaceae</taxon>
        <taxon>Lasiosphaeris</taxon>
    </lineage>
</organism>
<keyword evidence="3" id="KW-1185">Reference proteome</keyword>
<feature type="compositionally biased region" description="Polar residues" evidence="1">
    <location>
        <begin position="10"/>
        <end position="23"/>
    </location>
</feature>
<gene>
    <name evidence="2" type="ORF">B0H67DRAFT_643643</name>
</gene>
<feature type="compositionally biased region" description="Polar residues" evidence="1">
    <location>
        <begin position="55"/>
        <end position="64"/>
    </location>
</feature>
<feature type="compositionally biased region" description="Polar residues" evidence="1">
    <location>
        <begin position="72"/>
        <end position="88"/>
    </location>
</feature>
<dbReference type="EMBL" id="JAUKUA010000003">
    <property type="protein sequence ID" value="KAK0720383.1"/>
    <property type="molecule type" value="Genomic_DNA"/>
</dbReference>
<protein>
    <submittedName>
        <fullName evidence="2">Uncharacterized protein</fullName>
    </submittedName>
</protein>
<proteinExistence type="predicted"/>
<comment type="caution">
    <text evidence="2">The sequence shown here is derived from an EMBL/GenBank/DDBJ whole genome shotgun (WGS) entry which is preliminary data.</text>
</comment>
<feature type="compositionally biased region" description="Low complexity" evidence="1">
    <location>
        <begin position="315"/>
        <end position="328"/>
    </location>
</feature>
<evidence type="ECO:0000256" key="1">
    <source>
        <dbReference type="SAM" id="MobiDB-lite"/>
    </source>
</evidence>
<feature type="region of interest" description="Disordered" evidence="1">
    <location>
        <begin position="1"/>
        <end position="109"/>
    </location>
</feature>
<feature type="region of interest" description="Disordered" evidence="1">
    <location>
        <begin position="233"/>
        <end position="333"/>
    </location>
</feature>
<dbReference type="Proteomes" id="UP001172102">
    <property type="component" value="Unassembled WGS sequence"/>
</dbReference>
<sequence>MTDHGGIPTAINSYNLKGTSQPTILAYQPKQRPNTETTTSDQGSDGAPASAPHSDPNTLTLRTSPSHKEPSPSDSTPGSVSLCNSLCRGNNPAERSDPASGPLNPALSHHDRNQWARQAAMIILAGCGKLTLSTAGDFGLDSDSAHNSASGGASPPAIPVPAPQGSRLGIRGEEVWLEDQPVGEEVGRKPRLVWLLGVVRRRGKDIRGKCERRRGDAKGIIALESMVADAPSWFADVDGTGNRDKGKGVSRAPRSSLANCKTLRDSQEGRDSREGGSQPGPEGSATAAWMLGVNEEGSEPETNTVHLPLSSTENGLGSEETSQGSSTGKGRTRLRLPILRIRKRTDASEEPTKTSHRQQDVRAITKIFGRLRNSAKKRASEDEHGKANQGSMTVRAEDTDRSVLVIA</sequence>
<feature type="compositionally biased region" description="Basic and acidic residues" evidence="1">
    <location>
        <begin position="262"/>
        <end position="274"/>
    </location>
</feature>
<feature type="region of interest" description="Disordered" evidence="1">
    <location>
        <begin position="372"/>
        <end position="407"/>
    </location>
</feature>
<evidence type="ECO:0000313" key="3">
    <source>
        <dbReference type="Proteomes" id="UP001172102"/>
    </source>
</evidence>
<dbReference type="AlphaFoldDB" id="A0AA40AQY7"/>
<feature type="compositionally biased region" description="Polar residues" evidence="1">
    <location>
        <begin position="31"/>
        <end position="43"/>
    </location>
</feature>
<feature type="compositionally biased region" description="Polar residues" evidence="1">
    <location>
        <begin position="300"/>
        <end position="314"/>
    </location>
</feature>
<reference evidence="2" key="1">
    <citation type="submission" date="2023-06" db="EMBL/GenBank/DDBJ databases">
        <title>Genome-scale phylogeny and comparative genomics of the fungal order Sordariales.</title>
        <authorList>
            <consortium name="Lawrence Berkeley National Laboratory"/>
            <person name="Hensen N."/>
            <person name="Bonometti L."/>
            <person name="Westerberg I."/>
            <person name="Brannstrom I.O."/>
            <person name="Guillou S."/>
            <person name="Cros-Aarteil S."/>
            <person name="Calhoun S."/>
            <person name="Haridas S."/>
            <person name="Kuo A."/>
            <person name="Mondo S."/>
            <person name="Pangilinan J."/>
            <person name="Riley R."/>
            <person name="Labutti K."/>
            <person name="Andreopoulos B."/>
            <person name="Lipzen A."/>
            <person name="Chen C."/>
            <person name="Yanf M."/>
            <person name="Daum C."/>
            <person name="Ng V."/>
            <person name="Clum A."/>
            <person name="Steindorff A."/>
            <person name="Ohm R."/>
            <person name="Martin F."/>
            <person name="Silar P."/>
            <person name="Natvig D."/>
            <person name="Lalanne C."/>
            <person name="Gautier V."/>
            <person name="Ament-Velasquez S.L."/>
            <person name="Kruys A."/>
            <person name="Hutchinson M.I."/>
            <person name="Powell A.J."/>
            <person name="Barry K."/>
            <person name="Miller A.N."/>
            <person name="Grigoriev I.V."/>
            <person name="Debuchy R."/>
            <person name="Gladieux P."/>
            <person name="Thoren M.H."/>
            <person name="Johannesson H."/>
        </authorList>
    </citation>
    <scope>NUCLEOTIDE SEQUENCE</scope>
    <source>
        <strain evidence="2">SMH4607-1</strain>
    </source>
</reference>